<dbReference type="EMBL" id="LT670849">
    <property type="protein sequence ID" value="SHN81292.1"/>
    <property type="molecule type" value="Genomic_DNA"/>
</dbReference>
<protein>
    <submittedName>
        <fullName evidence="1">Amino acid synthesis</fullName>
    </submittedName>
</protein>
<dbReference type="AlphaFoldDB" id="A0A1M7UE54"/>
<dbReference type="InterPro" id="IPR009569">
    <property type="entry name" value="AA_synth_put"/>
</dbReference>
<dbReference type="Proteomes" id="UP000184096">
    <property type="component" value="Chromosome I"/>
</dbReference>
<dbReference type="Pfam" id="PF06684">
    <property type="entry name" value="AA_synth"/>
    <property type="match status" value="1"/>
</dbReference>
<keyword evidence="2" id="KW-1185">Reference proteome</keyword>
<evidence type="ECO:0000313" key="1">
    <source>
        <dbReference type="EMBL" id="SHN81292.1"/>
    </source>
</evidence>
<dbReference type="SUPFAM" id="SSF160519">
    <property type="entry name" value="BB2672-like"/>
    <property type="match status" value="1"/>
</dbReference>
<dbReference type="InterPro" id="IPR035936">
    <property type="entry name" value="BB2672"/>
</dbReference>
<dbReference type="OrthoDB" id="9803312at2"/>
<evidence type="ECO:0000313" key="2">
    <source>
        <dbReference type="Proteomes" id="UP000184096"/>
    </source>
</evidence>
<proteinExistence type="predicted"/>
<dbReference type="RefSeq" id="WP_072821399.1">
    <property type="nucleotide sequence ID" value="NZ_LT670849.1"/>
</dbReference>
<gene>
    <name evidence="1" type="ORF">SAMN05444170_4678</name>
</gene>
<dbReference type="Gene3D" id="3.30.1330.110">
    <property type="entry name" value="BB2672"/>
    <property type="match status" value="1"/>
</dbReference>
<accession>A0A1M7UE54</accession>
<name>A0A1M7UE54_9BRAD</name>
<sequence length="198" mass="20917">MAETGADTIKIKRVLTFLDETRVADGRDTVPPLRKAAAVAIVDNPFAGRFVQDLSPLTRASEAIGREICAIAVRLLAPDQAVSYGKAAVIGINGEQEHGNAMLTTVFGNVMREAIGGGKAWISSMTKRAAPGAAIDIPLAHKDALYVRSHYDGMTLTLPDAPQPNEIAIIAVYATRSRPNQRVGGLSAAEIKGQDGLT</sequence>
<reference evidence="2" key="1">
    <citation type="submission" date="2016-11" db="EMBL/GenBank/DDBJ databases">
        <authorList>
            <person name="Varghese N."/>
            <person name="Submissions S."/>
        </authorList>
    </citation>
    <scope>NUCLEOTIDE SEQUENCE [LARGE SCALE GENOMIC DNA]</scope>
    <source>
        <strain evidence="2">GAS401</strain>
    </source>
</reference>
<organism evidence="1 2">
    <name type="scientific">Bradyrhizobium erythrophlei</name>
    <dbReference type="NCBI Taxonomy" id="1437360"/>
    <lineage>
        <taxon>Bacteria</taxon>
        <taxon>Pseudomonadati</taxon>
        <taxon>Pseudomonadota</taxon>
        <taxon>Alphaproteobacteria</taxon>
        <taxon>Hyphomicrobiales</taxon>
        <taxon>Nitrobacteraceae</taxon>
        <taxon>Bradyrhizobium</taxon>
    </lineage>
</organism>